<dbReference type="InParanoid" id="A0A067QZ30"/>
<dbReference type="EMBL" id="KK852865">
    <property type="protein sequence ID" value="KDR14776.1"/>
    <property type="molecule type" value="Genomic_DNA"/>
</dbReference>
<name>A0A067QZ30_ZOONE</name>
<keyword evidence="1" id="KW-0732">Signal</keyword>
<gene>
    <name evidence="2" type="ORF">L798_11531</name>
</gene>
<dbReference type="Proteomes" id="UP000027135">
    <property type="component" value="Unassembled WGS sequence"/>
</dbReference>
<feature type="chain" id="PRO_5001644570" evidence="1">
    <location>
        <begin position="18"/>
        <end position="119"/>
    </location>
</feature>
<sequence>MFVLLLRLFVFIAEISATAVIFGHRMKSSISQKRRKLYRVSQEERSLLWEVIVSVILSKKFYMDMCPIRNGFRDSGLDLDVIAFINEHHDALRRATSYVLARVAKSIHVDGGILENVLY</sequence>
<reference evidence="2 3" key="1">
    <citation type="journal article" date="2014" name="Nat. Commun.">
        <title>Molecular traces of alternative social organization in a termite genome.</title>
        <authorList>
            <person name="Terrapon N."/>
            <person name="Li C."/>
            <person name="Robertson H.M."/>
            <person name="Ji L."/>
            <person name="Meng X."/>
            <person name="Booth W."/>
            <person name="Chen Z."/>
            <person name="Childers C.P."/>
            <person name="Glastad K.M."/>
            <person name="Gokhale K."/>
            <person name="Gowin J."/>
            <person name="Gronenberg W."/>
            <person name="Hermansen R.A."/>
            <person name="Hu H."/>
            <person name="Hunt B.G."/>
            <person name="Huylmans A.K."/>
            <person name="Khalil S.M."/>
            <person name="Mitchell R.D."/>
            <person name="Munoz-Torres M.C."/>
            <person name="Mustard J.A."/>
            <person name="Pan H."/>
            <person name="Reese J.T."/>
            <person name="Scharf M.E."/>
            <person name="Sun F."/>
            <person name="Vogel H."/>
            <person name="Xiao J."/>
            <person name="Yang W."/>
            <person name="Yang Z."/>
            <person name="Yang Z."/>
            <person name="Zhou J."/>
            <person name="Zhu J."/>
            <person name="Brent C.S."/>
            <person name="Elsik C.G."/>
            <person name="Goodisman M.A."/>
            <person name="Liberles D.A."/>
            <person name="Roe R.M."/>
            <person name="Vargo E.L."/>
            <person name="Vilcinskas A."/>
            <person name="Wang J."/>
            <person name="Bornberg-Bauer E."/>
            <person name="Korb J."/>
            <person name="Zhang G."/>
            <person name="Liebig J."/>
        </authorList>
    </citation>
    <scope>NUCLEOTIDE SEQUENCE [LARGE SCALE GENOMIC DNA]</scope>
    <source>
        <tissue evidence="2">Whole organism</tissue>
    </source>
</reference>
<dbReference type="AlphaFoldDB" id="A0A067QZ30"/>
<evidence type="ECO:0000313" key="3">
    <source>
        <dbReference type="Proteomes" id="UP000027135"/>
    </source>
</evidence>
<evidence type="ECO:0000313" key="2">
    <source>
        <dbReference type="EMBL" id="KDR14776.1"/>
    </source>
</evidence>
<feature type="signal peptide" evidence="1">
    <location>
        <begin position="1"/>
        <end position="17"/>
    </location>
</feature>
<accession>A0A067QZ30</accession>
<proteinExistence type="predicted"/>
<evidence type="ECO:0000256" key="1">
    <source>
        <dbReference type="SAM" id="SignalP"/>
    </source>
</evidence>
<organism evidence="2 3">
    <name type="scientific">Zootermopsis nevadensis</name>
    <name type="common">Dampwood termite</name>
    <dbReference type="NCBI Taxonomy" id="136037"/>
    <lineage>
        <taxon>Eukaryota</taxon>
        <taxon>Metazoa</taxon>
        <taxon>Ecdysozoa</taxon>
        <taxon>Arthropoda</taxon>
        <taxon>Hexapoda</taxon>
        <taxon>Insecta</taxon>
        <taxon>Pterygota</taxon>
        <taxon>Neoptera</taxon>
        <taxon>Polyneoptera</taxon>
        <taxon>Dictyoptera</taxon>
        <taxon>Blattodea</taxon>
        <taxon>Blattoidea</taxon>
        <taxon>Termitoidae</taxon>
        <taxon>Termopsidae</taxon>
        <taxon>Zootermopsis</taxon>
    </lineage>
</organism>
<keyword evidence="3" id="KW-1185">Reference proteome</keyword>
<protein>
    <submittedName>
        <fullName evidence="2">Uncharacterized protein</fullName>
    </submittedName>
</protein>